<reference evidence="2 3" key="1">
    <citation type="submission" date="2024-09" db="EMBL/GenBank/DDBJ databases">
        <authorList>
            <person name="Sun Q."/>
            <person name="Mori K."/>
        </authorList>
    </citation>
    <scope>NUCLEOTIDE SEQUENCE [LARGE SCALE GENOMIC DNA]</scope>
    <source>
        <strain evidence="2 3">CCM 4839</strain>
    </source>
</reference>
<protein>
    <submittedName>
        <fullName evidence="2">DUF6220 domain-containing protein</fullName>
    </submittedName>
</protein>
<feature type="transmembrane region" description="Helical" evidence="1">
    <location>
        <begin position="53"/>
        <end position="71"/>
    </location>
</feature>
<dbReference type="PROSITE" id="PS51257">
    <property type="entry name" value="PROKAR_LIPOPROTEIN"/>
    <property type="match status" value="1"/>
</dbReference>
<feature type="transmembrane region" description="Helical" evidence="1">
    <location>
        <begin position="12"/>
        <end position="41"/>
    </location>
</feature>
<dbReference type="RefSeq" id="WP_204821645.1">
    <property type="nucleotide sequence ID" value="NZ_JANHOF010000008.1"/>
</dbReference>
<proteinExistence type="predicted"/>
<accession>A0ABV6JDQ8</accession>
<name>A0ABV6JDQ8_9BACL</name>
<evidence type="ECO:0000313" key="3">
    <source>
        <dbReference type="Proteomes" id="UP001589818"/>
    </source>
</evidence>
<organism evidence="2 3">
    <name type="scientific">Paenibacillus mendelii</name>
    <dbReference type="NCBI Taxonomy" id="206163"/>
    <lineage>
        <taxon>Bacteria</taxon>
        <taxon>Bacillati</taxon>
        <taxon>Bacillota</taxon>
        <taxon>Bacilli</taxon>
        <taxon>Bacillales</taxon>
        <taxon>Paenibacillaceae</taxon>
        <taxon>Paenibacillus</taxon>
    </lineage>
</organism>
<dbReference type="EMBL" id="JBHLVF010000034">
    <property type="protein sequence ID" value="MFC0393599.1"/>
    <property type="molecule type" value="Genomic_DNA"/>
</dbReference>
<feature type="transmembrane region" description="Helical" evidence="1">
    <location>
        <begin position="100"/>
        <end position="117"/>
    </location>
</feature>
<evidence type="ECO:0000313" key="2">
    <source>
        <dbReference type="EMBL" id="MFC0393599.1"/>
    </source>
</evidence>
<dbReference type="Pfam" id="PF19728">
    <property type="entry name" value="DUF6220"/>
    <property type="match status" value="1"/>
</dbReference>
<evidence type="ECO:0000256" key="1">
    <source>
        <dbReference type="SAM" id="Phobius"/>
    </source>
</evidence>
<dbReference type="InterPro" id="IPR046192">
    <property type="entry name" value="DUF6220"/>
</dbReference>
<gene>
    <name evidence="2" type="ORF">ACFFJ8_19775</name>
</gene>
<keyword evidence="1" id="KW-1133">Transmembrane helix</keyword>
<dbReference type="Proteomes" id="UP001589818">
    <property type="component" value="Unassembled WGS sequence"/>
</dbReference>
<keyword evidence="1" id="KW-0472">Membrane</keyword>
<keyword evidence="1" id="KW-0812">Transmembrane</keyword>
<comment type="caution">
    <text evidence="2">The sequence shown here is derived from an EMBL/GenBank/DDBJ whole genome shotgun (WGS) entry which is preliminary data.</text>
</comment>
<feature type="transmembrane region" description="Helical" evidence="1">
    <location>
        <begin position="78"/>
        <end position="94"/>
    </location>
</feature>
<sequence length="136" mass="15161">MKDAAAGAYGRSRWISFVFVCLAWLFVGCIVIQTFLAGAAIFDDPGRWSDHAAFVHLFEFVPILMLLFAFIGRLPNKVRWQTAALFVLIFAQYFTSHVQIAGALHPVLALVLFWLSLSVARQTARWTAAVGKGESR</sequence>
<keyword evidence="3" id="KW-1185">Reference proteome</keyword>